<dbReference type="Gene3D" id="3.30.10.20">
    <property type="match status" value="4"/>
</dbReference>
<evidence type="ECO:0000313" key="14">
    <source>
        <dbReference type="EMBL" id="MBG6122646.1"/>
    </source>
</evidence>
<keyword evidence="3 14" id="KW-0808">Transferase</keyword>
<keyword evidence="4" id="KW-0677">Repeat</keyword>
<dbReference type="PROSITE" id="PS00108">
    <property type="entry name" value="PROTEIN_KINASE_ST"/>
    <property type="match status" value="1"/>
</dbReference>
<protein>
    <recommendedName>
        <fullName evidence="1">non-specific serine/threonine protein kinase</fullName>
        <ecNumber evidence="1">2.7.11.1</ecNumber>
    </recommendedName>
</protein>
<accession>A0A931E2L9</accession>
<comment type="catalytic activity">
    <reaction evidence="9">
        <text>L-seryl-[protein] + ATP = O-phospho-L-seryl-[protein] + ADP + H(+)</text>
        <dbReference type="Rhea" id="RHEA:17989"/>
        <dbReference type="Rhea" id="RHEA-COMP:9863"/>
        <dbReference type="Rhea" id="RHEA-COMP:11604"/>
        <dbReference type="ChEBI" id="CHEBI:15378"/>
        <dbReference type="ChEBI" id="CHEBI:29999"/>
        <dbReference type="ChEBI" id="CHEBI:30616"/>
        <dbReference type="ChEBI" id="CHEBI:83421"/>
        <dbReference type="ChEBI" id="CHEBI:456216"/>
        <dbReference type="EC" id="2.7.11.1"/>
    </reaction>
</comment>
<dbReference type="InterPro" id="IPR005543">
    <property type="entry name" value="PASTA_dom"/>
</dbReference>
<dbReference type="PROSITE" id="PS51178">
    <property type="entry name" value="PASTA"/>
    <property type="match status" value="3"/>
</dbReference>
<dbReference type="InterPro" id="IPR000719">
    <property type="entry name" value="Prot_kinase_dom"/>
</dbReference>
<dbReference type="EC" id="2.7.11.1" evidence="1"/>
<evidence type="ECO:0000256" key="5">
    <source>
        <dbReference type="ARBA" id="ARBA00022741"/>
    </source>
</evidence>
<feature type="binding site" evidence="10">
    <location>
        <position position="37"/>
    </location>
    <ligand>
        <name>ATP</name>
        <dbReference type="ChEBI" id="CHEBI:30616"/>
    </ligand>
</feature>
<evidence type="ECO:0000256" key="4">
    <source>
        <dbReference type="ARBA" id="ARBA00022737"/>
    </source>
</evidence>
<dbReference type="SUPFAM" id="SSF56112">
    <property type="entry name" value="Protein kinase-like (PK-like)"/>
    <property type="match status" value="1"/>
</dbReference>
<dbReference type="GO" id="GO:0005524">
    <property type="term" value="F:ATP binding"/>
    <property type="evidence" value="ECO:0007669"/>
    <property type="project" value="UniProtKB-UniRule"/>
</dbReference>
<dbReference type="GO" id="GO:0004674">
    <property type="term" value="F:protein serine/threonine kinase activity"/>
    <property type="evidence" value="ECO:0007669"/>
    <property type="project" value="UniProtKB-KW"/>
</dbReference>
<evidence type="ECO:0000256" key="10">
    <source>
        <dbReference type="PROSITE-ProRule" id="PRU10141"/>
    </source>
</evidence>
<feature type="region of interest" description="Disordered" evidence="11">
    <location>
        <begin position="288"/>
        <end position="332"/>
    </location>
</feature>
<evidence type="ECO:0000256" key="9">
    <source>
        <dbReference type="ARBA" id="ARBA00048679"/>
    </source>
</evidence>
<evidence type="ECO:0000256" key="2">
    <source>
        <dbReference type="ARBA" id="ARBA00022527"/>
    </source>
</evidence>
<dbReference type="CDD" id="cd14014">
    <property type="entry name" value="STKc_PknB_like"/>
    <property type="match status" value="1"/>
</dbReference>
<reference evidence="14" key="1">
    <citation type="submission" date="2020-11" db="EMBL/GenBank/DDBJ databases">
        <title>Sequencing the genomes of 1000 actinobacteria strains.</title>
        <authorList>
            <person name="Klenk H.-P."/>
        </authorList>
    </citation>
    <scope>NUCLEOTIDE SEQUENCE</scope>
    <source>
        <strain evidence="14">DSM 45632</strain>
    </source>
</reference>
<dbReference type="AlphaFoldDB" id="A0A931E2L9"/>
<dbReference type="RefSeq" id="WP_196825009.1">
    <property type="nucleotide sequence ID" value="NZ_CP046980.1"/>
</dbReference>
<keyword evidence="15" id="KW-1185">Reference proteome</keyword>
<dbReference type="Gene3D" id="1.10.510.10">
    <property type="entry name" value="Transferase(Phosphotransferase) domain 1"/>
    <property type="match status" value="1"/>
</dbReference>
<dbReference type="InterPro" id="IPR011009">
    <property type="entry name" value="Kinase-like_dom_sf"/>
</dbReference>
<feature type="compositionally biased region" description="Low complexity" evidence="11">
    <location>
        <begin position="297"/>
        <end position="308"/>
    </location>
</feature>
<feature type="domain" description="PASTA" evidence="13">
    <location>
        <begin position="492"/>
        <end position="560"/>
    </location>
</feature>
<dbReference type="InterPro" id="IPR017441">
    <property type="entry name" value="Protein_kinase_ATP_BS"/>
</dbReference>
<dbReference type="Proteomes" id="UP000658613">
    <property type="component" value="Unassembled WGS sequence"/>
</dbReference>
<dbReference type="NCBIfam" id="NF033483">
    <property type="entry name" value="PknB_PASTA_kin"/>
    <property type="match status" value="1"/>
</dbReference>
<dbReference type="EMBL" id="JADOUE010000001">
    <property type="protein sequence ID" value="MBG6122646.1"/>
    <property type="molecule type" value="Genomic_DNA"/>
</dbReference>
<feature type="domain" description="PASTA" evidence="13">
    <location>
        <begin position="425"/>
        <end position="491"/>
    </location>
</feature>
<keyword evidence="5 10" id="KW-0547">Nucleotide-binding</keyword>
<evidence type="ECO:0000256" key="3">
    <source>
        <dbReference type="ARBA" id="ARBA00022679"/>
    </source>
</evidence>
<dbReference type="SMART" id="SM00740">
    <property type="entry name" value="PASTA"/>
    <property type="match status" value="4"/>
</dbReference>
<dbReference type="PROSITE" id="PS00107">
    <property type="entry name" value="PROTEIN_KINASE_ATP"/>
    <property type="match status" value="1"/>
</dbReference>
<evidence type="ECO:0000256" key="11">
    <source>
        <dbReference type="SAM" id="MobiDB-lite"/>
    </source>
</evidence>
<dbReference type="Gene3D" id="3.30.200.20">
    <property type="entry name" value="Phosphorylase Kinase, domain 1"/>
    <property type="match status" value="1"/>
</dbReference>
<comment type="catalytic activity">
    <reaction evidence="8">
        <text>L-threonyl-[protein] + ATP = O-phospho-L-threonyl-[protein] + ADP + H(+)</text>
        <dbReference type="Rhea" id="RHEA:46608"/>
        <dbReference type="Rhea" id="RHEA-COMP:11060"/>
        <dbReference type="Rhea" id="RHEA-COMP:11605"/>
        <dbReference type="ChEBI" id="CHEBI:15378"/>
        <dbReference type="ChEBI" id="CHEBI:30013"/>
        <dbReference type="ChEBI" id="CHEBI:30616"/>
        <dbReference type="ChEBI" id="CHEBI:61977"/>
        <dbReference type="ChEBI" id="CHEBI:456216"/>
        <dbReference type="EC" id="2.7.11.1"/>
    </reaction>
</comment>
<dbReference type="FunFam" id="1.10.510.10:FF:000021">
    <property type="entry name" value="Serine/threonine protein kinase"/>
    <property type="match status" value="1"/>
</dbReference>
<keyword evidence="6 14" id="KW-0418">Kinase</keyword>
<dbReference type="InterPro" id="IPR008271">
    <property type="entry name" value="Ser/Thr_kinase_AS"/>
</dbReference>
<keyword evidence="7 10" id="KW-0067">ATP-binding</keyword>
<evidence type="ECO:0000256" key="1">
    <source>
        <dbReference type="ARBA" id="ARBA00012513"/>
    </source>
</evidence>
<feature type="compositionally biased region" description="Acidic residues" evidence="11">
    <location>
        <begin position="321"/>
        <end position="332"/>
    </location>
</feature>
<dbReference type="SMART" id="SM00220">
    <property type="entry name" value="S_TKc"/>
    <property type="match status" value="1"/>
</dbReference>
<evidence type="ECO:0000259" key="13">
    <source>
        <dbReference type="PROSITE" id="PS51178"/>
    </source>
</evidence>
<keyword evidence="2" id="KW-0723">Serine/threonine-protein kinase</keyword>
<feature type="domain" description="PASTA" evidence="13">
    <location>
        <begin position="561"/>
        <end position="625"/>
    </location>
</feature>
<evidence type="ECO:0000256" key="8">
    <source>
        <dbReference type="ARBA" id="ARBA00047899"/>
    </source>
</evidence>
<name>A0A931E2L9_9CORY</name>
<evidence type="ECO:0000259" key="12">
    <source>
        <dbReference type="PROSITE" id="PS50011"/>
    </source>
</evidence>
<gene>
    <name evidence="14" type="ORF">IW254_001615</name>
</gene>
<sequence length="703" mass="76474">MTLVGDRYQLGDMIGTGGMSDVYVATDTLLGREVAVKMLKVDMARDENFRERFRKEAQNSARLNHPNIVAVYDTGATEVDGISVPYIVMEHIKGRNLRDIVREDGPLRPEEAAALMIPVTAALQASHDAGIIHRDVKPANIMVTNTGEVKVMDFGIARALDDSTAAMTQTSAVIGTAQYLSPEQARGKNADARSDIYALGCVMYEAVTGTPPFSGETPFAVAYQHVQEDAEPPSSHMGELNLTDTQAVNVDAVILTAMAKHPADRYQSADEMSEDLQRLERGAVTKAARNHVTESEPTTQVVTPAATVEGSSTRVVSAAEQPEESDQDDYDEYYDENGYYDEDGNYYEYSDEYDDEFGAYDPEYDEYEEAPLASGESRYSQHRLAQNRKNGSIWKWLLAVLAALAIVGGSLYAINEFGGKEEEVENNVVTVPNVIGKPREEAIRSIEALGLQVNISEKPSPDVPRGEVMAVNPNAGSQLKPGAQVTLTVSSGREITDVPDITGKTPQEAKDLLKKAGLTLNDDIERDSSDNVEEGKIISQTPVAGSQLSKGSKVSIKVSTGKEKIRIPSLSGMKVDQARATLSSLGLEATVTEIDSENPKGEVLAVADEGKEVTEGTKVNLQVSNGILMKMPNLVKMTKSRAEETLRSQGWSGRLREGERFSTLVPDDHERISGSRPGAGETIRKDQDITVDVWELGVRDLLP</sequence>
<evidence type="ECO:0000256" key="6">
    <source>
        <dbReference type="ARBA" id="ARBA00022777"/>
    </source>
</evidence>
<proteinExistence type="predicted"/>
<dbReference type="PROSITE" id="PS50011">
    <property type="entry name" value="PROTEIN_KINASE_DOM"/>
    <property type="match status" value="1"/>
</dbReference>
<feature type="domain" description="Protein kinase" evidence="12">
    <location>
        <begin position="8"/>
        <end position="279"/>
    </location>
</feature>
<dbReference type="Pfam" id="PF00069">
    <property type="entry name" value="Pkinase"/>
    <property type="match status" value="1"/>
</dbReference>
<comment type="caution">
    <text evidence="14">The sequence shown here is derived from an EMBL/GenBank/DDBJ whole genome shotgun (WGS) entry which is preliminary data.</text>
</comment>
<dbReference type="FunFam" id="3.30.200.20:FF:000035">
    <property type="entry name" value="Serine/threonine protein kinase Stk1"/>
    <property type="match status" value="1"/>
</dbReference>
<dbReference type="PANTHER" id="PTHR43289:SF6">
    <property type="entry name" value="SERINE_THREONINE-PROTEIN KINASE NEKL-3"/>
    <property type="match status" value="1"/>
</dbReference>
<dbReference type="PANTHER" id="PTHR43289">
    <property type="entry name" value="MITOGEN-ACTIVATED PROTEIN KINASE KINASE KINASE 20-RELATED"/>
    <property type="match status" value="1"/>
</dbReference>
<evidence type="ECO:0000313" key="15">
    <source>
        <dbReference type="Proteomes" id="UP000658613"/>
    </source>
</evidence>
<evidence type="ECO:0000256" key="7">
    <source>
        <dbReference type="ARBA" id="ARBA00022840"/>
    </source>
</evidence>
<dbReference type="GO" id="GO:0045717">
    <property type="term" value="P:negative regulation of fatty acid biosynthetic process"/>
    <property type="evidence" value="ECO:0007669"/>
    <property type="project" value="UniProtKB-ARBA"/>
</dbReference>
<organism evidence="14 15">
    <name type="scientific">Corynebacterium aquatimens</name>
    <dbReference type="NCBI Taxonomy" id="1190508"/>
    <lineage>
        <taxon>Bacteria</taxon>
        <taxon>Bacillati</taxon>
        <taxon>Actinomycetota</taxon>
        <taxon>Actinomycetes</taxon>
        <taxon>Mycobacteriales</taxon>
        <taxon>Corynebacteriaceae</taxon>
        <taxon>Corynebacterium</taxon>
    </lineage>
</organism>
<dbReference type="Pfam" id="PF03793">
    <property type="entry name" value="PASTA"/>
    <property type="match status" value="4"/>
</dbReference>
<dbReference type="CDD" id="cd06577">
    <property type="entry name" value="PASTA_pknB"/>
    <property type="match status" value="4"/>
</dbReference>